<accession>A0A6N2MMC7</accession>
<sequence>MVNPSHCSHFLSFEHCSISSVPQFIAELICDLLEISIGVSCGVHSSVVRCRSCILTSSLTTFFSMNISLQKFLTSGLLGCVLQMRVLDLSLQRGER</sequence>
<name>A0A6N2MMC7_SALVM</name>
<evidence type="ECO:0000313" key="1">
    <source>
        <dbReference type="EMBL" id="VFU55398.1"/>
    </source>
</evidence>
<gene>
    <name evidence="1" type="ORF">SVIM_LOCUS393479</name>
</gene>
<reference evidence="1" key="1">
    <citation type="submission" date="2019-03" db="EMBL/GenBank/DDBJ databases">
        <authorList>
            <person name="Mank J."/>
            <person name="Almeida P."/>
        </authorList>
    </citation>
    <scope>NUCLEOTIDE SEQUENCE</scope>
    <source>
        <strain evidence="1">78183</strain>
    </source>
</reference>
<organism evidence="1">
    <name type="scientific">Salix viminalis</name>
    <name type="common">Common osier</name>
    <name type="synonym">Basket willow</name>
    <dbReference type="NCBI Taxonomy" id="40686"/>
    <lineage>
        <taxon>Eukaryota</taxon>
        <taxon>Viridiplantae</taxon>
        <taxon>Streptophyta</taxon>
        <taxon>Embryophyta</taxon>
        <taxon>Tracheophyta</taxon>
        <taxon>Spermatophyta</taxon>
        <taxon>Magnoliopsida</taxon>
        <taxon>eudicotyledons</taxon>
        <taxon>Gunneridae</taxon>
        <taxon>Pentapetalae</taxon>
        <taxon>rosids</taxon>
        <taxon>fabids</taxon>
        <taxon>Malpighiales</taxon>
        <taxon>Salicaceae</taxon>
        <taxon>Saliceae</taxon>
        <taxon>Salix</taxon>
    </lineage>
</organism>
<protein>
    <submittedName>
        <fullName evidence="1">Uncharacterized protein</fullName>
    </submittedName>
</protein>
<dbReference type="AlphaFoldDB" id="A0A6N2MMC7"/>
<dbReference type="EMBL" id="CAADRP010001885">
    <property type="protein sequence ID" value="VFU55398.1"/>
    <property type="molecule type" value="Genomic_DNA"/>
</dbReference>
<proteinExistence type="predicted"/>